<dbReference type="GeneID" id="19949767"/>
<dbReference type="OMA" id="GNWRENG"/>
<evidence type="ECO:0000256" key="1">
    <source>
        <dbReference type="SAM" id="MobiDB-lite"/>
    </source>
</evidence>
<sequence length="211" mass="21094">MPTTAPASSMPTVTPTAKSTSSTSAPTTAPTKIEVPASEKPYANTPTSASLSKTPSDYDQTTTGATEVPATTPIPSQSTTVAPANKSPSTASSQRPTSAQGCTNVSVVGDATYCIAGPVCSGAGLIPAGSKCPVKNDAAIAACIKTLKSYVDGVNCRAPVDAVCQKIPSGVWGCVFPTVSTIPNAYPAPTPASSIPTSYPVPTPASTFLRA</sequence>
<gene>
    <name evidence="2" type="ORF">SDRG_09040</name>
</gene>
<name>T0RMJ6_SAPDV</name>
<dbReference type="InParanoid" id="T0RMJ6"/>
<reference evidence="2 3" key="1">
    <citation type="submission" date="2012-04" db="EMBL/GenBank/DDBJ databases">
        <title>The Genome Sequence of Saprolegnia declina VS20.</title>
        <authorList>
            <consortium name="The Broad Institute Genome Sequencing Platform"/>
            <person name="Russ C."/>
            <person name="Nusbaum C."/>
            <person name="Tyler B."/>
            <person name="van West P."/>
            <person name="Dieguez-Uribeondo J."/>
            <person name="de Bruijn I."/>
            <person name="Tripathy S."/>
            <person name="Jiang R."/>
            <person name="Young S.K."/>
            <person name="Zeng Q."/>
            <person name="Gargeya S."/>
            <person name="Fitzgerald M."/>
            <person name="Haas B."/>
            <person name="Abouelleil A."/>
            <person name="Alvarado L."/>
            <person name="Arachchi H.M."/>
            <person name="Berlin A."/>
            <person name="Chapman S.B."/>
            <person name="Goldberg J."/>
            <person name="Griggs A."/>
            <person name="Gujja S."/>
            <person name="Hansen M."/>
            <person name="Howarth C."/>
            <person name="Imamovic A."/>
            <person name="Larimer J."/>
            <person name="McCowen C."/>
            <person name="Montmayeur A."/>
            <person name="Murphy C."/>
            <person name="Neiman D."/>
            <person name="Pearson M."/>
            <person name="Priest M."/>
            <person name="Roberts A."/>
            <person name="Saif S."/>
            <person name="Shea T."/>
            <person name="Sisk P."/>
            <person name="Sykes S."/>
            <person name="Wortman J."/>
            <person name="Nusbaum C."/>
            <person name="Birren B."/>
        </authorList>
    </citation>
    <scope>NUCLEOTIDE SEQUENCE [LARGE SCALE GENOMIC DNA]</scope>
    <source>
        <strain evidence="2 3">VS20</strain>
    </source>
</reference>
<feature type="compositionally biased region" description="Low complexity" evidence="1">
    <location>
        <begin position="11"/>
        <end position="31"/>
    </location>
</feature>
<feature type="compositionally biased region" description="Polar residues" evidence="1">
    <location>
        <begin position="44"/>
        <end position="60"/>
    </location>
</feature>
<evidence type="ECO:0000313" key="3">
    <source>
        <dbReference type="Proteomes" id="UP000030762"/>
    </source>
</evidence>
<accession>T0RMJ6</accession>
<feature type="compositionally biased region" description="Polar residues" evidence="1">
    <location>
        <begin position="74"/>
        <end position="101"/>
    </location>
</feature>
<dbReference type="Proteomes" id="UP000030762">
    <property type="component" value="Unassembled WGS sequence"/>
</dbReference>
<feature type="compositionally biased region" description="Polar residues" evidence="1">
    <location>
        <begin position="1"/>
        <end position="10"/>
    </location>
</feature>
<dbReference type="RefSeq" id="XP_008613173.1">
    <property type="nucleotide sequence ID" value="XM_008614951.1"/>
</dbReference>
<feature type="region of interest" description="Disordered" evidence="1">
    <location>
        <begin position="1"/>
        <end position="101"/>
    </location>
</feature>
<dbReference type="OrthoDB" id="167956at2759"/>
<dbReference type="EMBL" id="JH767159">
    <property type="protein sequence ID" value="EQC33533.1"/>
    <property type="molecule type" value="Genomic_DNA"/>
</dbReference>
<protein>
    <submittedName>
        <fullName evidence="2">Uncharacterized protein</fullName>
    </submittedName>
</protein>
<dbReference type="AlphaFoldDB" id="T0RMJ6"/>
<proteinExistence type="predicted"/>
<evidence type="ECO:0000313" key="2">
    <source>
        <dbReference type="EMBL" id="EQC33533.1"/>
    </source>
</evidence>
<dbReference type="STRING" id="1156394.T0RMJ6"/>
<keyword evidence="3" id="KW-1185">Reference proteome</keyword>
<feature type="compositionally biased region" description="Low complexity" evidence="1">
    <location>
        <begin position="61"/>
        <end position="73"/>
    </location>
</feature>
<organism evidence="2 3">
    <name type="scientific">Saprolegnia diclina (strain VS20)</name>
    <dbReference type="NCBI Taxonomy" id="1156394"/>
    <lineage>
        <taxon>Eukaryota</taxon>
        <taxon>Sar</taxon>
        <taxon>Stramenopiles</taxon>
        <taxon>Oomycota</taxon>
        <taxon>Saprolegniomycetes</taxon>
        <taxon>Saprolegniales</taxon>
        <taxon>Saprolegniaceae</taxon>
        <taxon>Saprolegnia</taxon>
    </lineage>
</organism>
<dbReference type="VEuPathDB" id="FungiDB:SDRG_09040"/>